<sequence length="479" mass="52879">MAVGVASPAVGHDSAANGGGSREEGAAPAEEGALGMRVDGNRVAAPVDGAPAAAEIAVEGDEAEEEADEEEEEEKWLGQYSSTQSIPLVGDGNFSFSLALATGFGSGANLVATSLDTYEALRKKFSKAESNITGLKTLGATVLHGIDVKTMKLHTDLKNRRFDRIVFNFPHAGFKGKECEVYMINLHKELVREFFRNARHLLRPYGEIHVSHKTGKCYDEWGLEDLAAEFSLILVEKVGFQMEDYPGYRQKKGDGPACDKPFPLGNSFTFKFKIGDLKKRKKRNGRRAGAISSVGGDTRPCHPLPLFQPRSGLQFVPRAYTAPVPMTLPSHVVDQRQQPGMPLSFVGIPRAPYFHQPGTARSLLSTPGSSLMNALGTPGRIPSPMGRISSPSLLAPQRHPRYERRIIAEPLGNNTDYFACEYRRSLVREYGMQMQLMPEGTSLNYYAFLEARQWESLQRQDRLRRMIAYGSQWDVVQTP</sequence>
<feature type="compositionally biased region" description="Acidic residues" evidence="1">
    <location>
        <begin position="58"/>
        <end position="74"/>
    </location>
</feature>
<dbReference type="GO" id="GO:0005737">
    <property type="term" value="C:cytoplasm"/>
    <property type="evidence" value="ECO:0007669"/>
    <property type="project" value="TreeGrafter"/>
</dbReference>
<dbReference type="SUPFAM" id="SSF53335">
    <property type="entry name" value="S-adenosyl-L-methionine-dependent methyltransferases"/>
    <property type="match status" value="1"/>
</dbReference>
<evidence type="ECO:0000256" key="1">
    <source>
        <dbReference type="SAM" id="MobiDB-lite"/>
    </source>
</evidence>
<dbReference type="OrthoDB" id="273345at2759"/>
<dbReference type="EMBL" id="CAJGYO010000003">
    <property type="protein sequence ID" value="CAD6218785.1"/>
    <property type="molecule type" value="Genomic_DNA"/>
</dbReference>
<evidence type="ECO:0000259" key="2">
    <source>
        <dbReference type="Pfam" id="PF10354"/>
    </source>
</evidence>
<feature type="compositionally biased region" description="Low complexity" evidence="1">
    <location>
        <begin position="26"/>
        <end position="35"/>
    </location>
</feature>
<feature type="region of interest" description="Disordered" evidence="1">
    <location>
        <begin position="1"/>
        <end position="38"/>
    </location>
</feature>
<protein>
    <recommendedName>
        <fullName evidence="2">25S rRNA (uridine-N(3))-methyltransferase BMT5-like domain-containing protein</fullName>
    </recommendedName>
</protein>
<proteinExistence type="predicted"/>
<dbReference type="AlphaFoldDB" id="A0A811NCA3"/>
<comment type="caution">
    <text evidence="3">The sequence shown here is derived from an EMBL/GenBank/DDBJ whole genome shotgun (WGS) entry which is preliminary data.</text>
</comment>
<feature type="region of interest" description="Disordered" evidence="1">
    <location>
        <begin position="57"/>
        <end position="76"/>
    </location>
</feature>
<dbReference type="Proteomes" id="UP000604825">
    <property type="component" value="Unassembled WGS sequence"/>
</dbReference>
<dbReference type="InterPro" id="IPR029063">
    <property type="entry name" value="SAM-dependent_MTases_sf"/>
</dbReference>
<dbReference type="Pfam" id="PF10354">
    <property type="entry name" value="BMT5-like"/>
    <property type="match status" value="1"/>
</dbReference>
<dbReference type="GO" id="GO:0070475">
    <property type="term" value="P:rRNA base methylation"/>
    <property type="evidence" value="ECO:0007669"/>
    <property type="project" value="InterPro"/>
</dbReference>
<dbReference type="GO" id="GO:0070042">
    <property type="term" value="F:rRNA (uridine-N3-)-methyltransferase activity"/>
    <property type="evidence" value="ECO:0007669"/>
    <property type="project" value="InterPro"/>
</dbReference>
<reference evidence="3" key="1">
    <citation type="submission" date="2020-10" db="EMBL/GenBank/DDBJ databases">
        <authorList>
            <person name="Han B."/>
            <person name="Lu T."/>
            <person name="Zhao Q."/>
            <person name="Huang X."/>
            <person name="Zhao Y."/>
        </authorList>
    </citation>
    <scope>NUCLEOTIDE SEQUENCE</scope>
</reference>
<dbReference type="PANTHER" id="PTHR11538:SF99">
    <property type="entry name" value="25S RRNA (URIDINE-N(3))-METHYLTRANSFERASE BMT5-LIKE DOMAIN-CONTAINING PROTEIN"/>
    <property type="match status" value="1"/>
</dbReference>
<evidence type="ECO:0000313" key="3">
    <source>
        <dbReference type="EMBL" id="CAD6218785.1"/>
    </source>
</evidence>
<feature type="domain" description="25S rRNA (uridine-N(3))-methyltransferase BMT5-like" evidence="2">
    <location>
        <begin position="88"/>
        <end position="251"/>
    </location>
</feature>
<gene>
    <name evidence="3" type="ORF">NCGR_LOCUS12636</name>
</gene>
<organism evidence="3 4">
    <name type="scientific">Miscanthus lutarioriparius</name>
    <dbReference type="NCBI Taxonomy" id="422564"/>
    <lineage>
        <taxon>Eukaryota</taxon>
        <taxon>Viridiplantae</taxon>
        <taxon>Streptophyta</taxon>
        <taxon>Embryophyta</taxon>
        <taxon>Tracheophyta</taxon>
        <taxon>Spermatophyta</taxon>
        <taxon>Magnoliopsida</taxon>
        <taxon>Liliopsida</taxon>
        <taxon>Poales</taxon>
        <taxon>Poaceae</taxon>
        <taxon>PACMAD clade</taxon>
        <taxon>Panicoideae</taxon>
        <taxon>Andropogonodae</taxon>
        <taxon>Andropogoneae</taxon>
        <taxon>Saccharinae</taxon>
        <taxon>Miscanthus</taxon>
    </lineage>
</organism>
<dbReference type="PANTHER" id="PTHR11538">
    <property type="entry name" value="PHENYLALANYL-TRNA SYNTHETASE"/>
    <property type="match status" value="1"/>
</dbReference>
<evidence type="ECO:0000313" key="4">
    <source>
        <dbReference type="Proteomes" id="UP000604825"/>
    </source>
</evidence>
<name>A0A811NCA3_9POAL</name>
<keyword evidence="4" id="KW-1185">Reference proteome</keyword>
<dbReference type="FunFam" id="3.40.50.150:FF:000440">
    <property type="entry name" value="Os09g0479300 protein"/>
    <property type="match status" value="1"/>
</dbReference>
<dbReference type="InterPro" id="IPR019446">
    <property type="entry name" value="BMT5-like"/>
</dbReference>
<accession>A0A811NCA3</accession>
<dbReference type="Gene3D" id="3.40.50.150">
    <property type="entry name" value="Vaccinia Virus protein VP39"/>
    <property type="match status" value="1"/>
</dbReference>